<proteinExistence type="predicted"/>
<protein>
    <submittedName>
        <fullName evidence="1">Uncharacterized protein</fullName>
    </submittedName>
</protein>
<evidence type="ECO:0000313" key="1">
    <source>
        <dbReference type="EMBL" id="MBF9195020.1"/>
    </source>
</evidence>
<reference evidence="1 2" key="1">
    <citation type="submission" date="2020-11" db="EMBL/GenBank/DDBJ databases">
        <authorList>
            <person name="Kim M.K."/>
        </authorList>
    </citation>
    <scope>NUCLEOTIDE SEQUENCE [LARGE SCALE GENOMIC DNA]</scope>
    <source>
        <strain evidence="1 2">BT290</strain>
    </source>
</reference>
<name>A0ABS0HP85_9HYPH</name>
<accession>A0ABS0HP85</accession>
<evidence type="ECO:0000313" key="2">
    <source>
        <dbReference type="Proteomes" id="UP000611708"/>
    </source>
</evidence>
<organism evidence="1 2">
    <name type="scientific">Microvirga terrestris</name>
    <dbReference type="NCBI Taxonomy" id="2791024"/>
    <lineage>
        <taxon>Bacteria</taxon>
        <taxon>Pseudomonadati</taxon>
        <taxon>Pseudomonadota</taxon>
        <taxon>Alphaproteobacteria</taxon>
        <taxon>Hyphomicrobiales</taxon>
        <taxon>Methylobacteriaceae</taxon>
        <taxon>Microvirga</taxon>
    </lineage>
</organism>
<gene>
    <name evidence="1" type="ORF">I2H36_03145</name>
</gene>
<keyword evidence="2" id="KW-1185">Reference proteome</keyword>
<sequence length="47" mass="4895">MFGLIDLSVMAGPVPAIPILKCAVLAGRDHGREAGDDEGHLGHDDLN</sequence>
<dbReference type="Proteomes" id="UP000611708">
    <property type="component" value="Unassembled WGS sequence"/>
</dbReference>
<dbReference type="RefSeq" id="WP_196262395.1">
    <property type="nucleotide sequence ID" value="NZ_JADQDN010000001.1"/>
</dbReference>
<comment type="caution">
    <text evidence="1">The sequence shown here is derived from an EMBL/GenBank/DDBJ whole genome shotgun (WGS) entry which is preliminary data.</text>
</comment>
<dbReference type="EMBL" id="JADQDN010000001">
    <property type="protein sequence ID" value="MBF9195020.1"/>
    <property type="molecule type" value="Genomic_DNA"/>
</dbReference>